<comment type="caution">
    <text evidence="1">The sequence shown here is derived from an EMBL/GenBank/DDBJ whole genome shotgun (WGS) entry which is preliminary data.</text>
</comment>
<dbReference type="Proteomes" id="UP000307602">
    <property type="component" value="Unassembled WGS sequence"/>
</dbReference>
<organism evidence="1 2">
    <name type="scientific">Flavivirga rizhaonensis</name>
    <dbReference type="NCBI Taxonomy" id="2559571"/>
    <lineage>
        <taxon>Bacteria</taxon>
        <taxon>Pseudomonadati</taxon>
        <taxon>Bacteroidota</taxon>
        <taxon>Flavobacteriia</taxon>
        <taxon>Flavobacteriales</taxon>
        <taxon>Flavobacteriaceae</taxon>
        <taxon>Flavivirga</taxon>
    </lineage>
</organism>
<evidence type="ECO:0000313" key="1">
    <source>
        <dbReference type="EMBL" id="TGV03401.1"/>
    </source>
</evidence>
<keyword evidence="1" id="KW-0238">DNA-binding</keyword>
<dbReference type="EMBL" id="SRSO01000007">
    <property type="protein sequence ID" value="TGV03401.1"/>
    <property type="molecule type" value="Genomic_DNA"/>
</dbReference>
<dbReference type="AlphaFoldDB" id="A0A4S1DYL8"/>
<evidence type="ECO:0000313" key="2">
    <source>
        <dbReference type="Proteomes" id="UP000307602"/>
    </source>
</evidence>
<gene>
    <name evidence="1" type="ORF">EM932_06930</name>
</gene>
<dbReference type="SUPFAM" id="SSF46955">
    <property type="entry name" value="Putative DNA-binding domain"/>
    <property type="match status" value="1"/>
</dbReference>
<protein>
    <submittedName>
        <fullName evidence="1">DNA-binding protein</fullName>
    </submittedName>
</protein>
<dbReference type="OrthoDB" id="1524679at2"/>
<name>A0A4S1DYL8_9FLAO</name>
<dbReference type="GO" id="GO:0003677">
    <property type="term" value="F:DNA binding"/>
    <property type="evidence" value="ECO:0007669"/>
    <property type="project" value="UniProtKB-KW"/>
</dbReference>
<dbReference type="PANTHER" id="PTHR34585">
    <property type="match status" value="1"/>
</dbReference>
<dbReference type="InterPro" id="IPR009061">
    <property type="entry name" value="DNA-bd_dom_put_sf"/>
</dbReference>
<proteinExistence type="predicted"/>
<dbReference type="PANTHER" id="PTHR34585:SF22">
    <property type="entry name" value="HELIX-TURN-HELIX DOMAIN-CONTAINING PROTEIN"/>
    <property type="match status" value="1"/>
</dbReference>
<accession>A0A4S1DYL8</accession>
<sequence length="99" mass="11206">MSDHSQEITIPTIKAIESLLEPILLKLDSIKNCTSQAPLNSKTNKYYRNSDLKNLFGISSNTIIKYRETGVLPYTKLGDVYLYEVKAINDILNNNKISL</sequence>
<reference evidence="1 2" key="1">
    <citation type="submission" date="2019-04" db="EMBL/GenBank/DDBJ databases">
        <authorList>
            <person name="Liu A."/>
        </authorList>
    </citation>
    <scope>NUCLEOTIDE SEQUENCE [LARGE SCALE GENOMIC DNA]</scope>
    <source>
        <strain evidence="1 2">RZ03</strain>
    </source>
</reference>
<dbReference type="RefSeq" id="WP_135876455.1">
    <property type="nucleotide sequence ID" value="NZ_SRSO01000007.1"/>
</dbReference>
<keyword evidence="2" id="KW-1185">Reference proteome</keyword>